<dbReference type="AlphaFoldDB" id="A0A5A7RCP4"/>
<keyword evidence="1" id="KW-0238">DNA-binding</keyword>
<protein>
    <submittedName>
        <fullName evidence="1">DNA-binding protein with HTH domain</fullName>
    </submittedName>
</protein>
<dbReference type="GO" id="GO:0003677">
    <property type="term" value="F:DNA binding"/>
    <property type="evidence" value="ECO:0007669"/>
    <property type="project" value="UniProtKB-KW"/>
</dbReference>
<organism evidence="1 2">
    <name type="scientific">Striga asiatica</name>
    <name type="common">Asiatic witchweed</name>
    <name type="synonym">Buchnera asiatica</name>
    <dbReference type="NCBI Taxonomy" id="4170"/>
    <lineage>
        <taxon>Eukaryota</taxon>
        <taxon>Viridiplantae</taxon>
        <taxon>Streptophyta</taxon>
        <taxon>Embryophyta</taxon>
        <taxon>Tracheophyta</taxon>
        <taxon>Spermatophyta</taxon>
        <taxon>Magnoliopsida</taxon>
        <taxon>eudicotyledons</taxon>
        <taxon>Gunneridae</taxon>
        <taxon>Pentapetalae</taxon>
        <taxon>asterids</taxon>
        <taxon>lamiids</taxon>
        <taxon>Lamiales</taxon>
        <taxon>Orobanchaceae</taxon>
        <taxon>Buchnereae</taxon>
        <taxon>Striga</taxon>
    </lineage>
</organism>
<comment type="caution">
    <text evidence="1">The sequence shown here is derived from an EMBL/GenBank/DDBJ whole genome shotgun (WGS) entry which is preliminary data.</text>
</comment>
<accession>A0A5A7RCP4</accession>
<gene>
    <name evidence="1" type="ORF">STAS_31626</name>
</gene>
<keyword evidence="2" id="KW-1185">Reference proteome</keyword>
<sequence>MPELMSILELSPKSINDCSIRLSKASRLKGSYQLHRKRVAVEKELLPTSGAWWSRNGDASVETSGRPGRAKGYMTRSWLILWPPPLIKLYRIPSRVLAPVGVECARDRGKGRDTAAT</sequence>
<name>A0A5A7RCP4_STRAF</name>
<dbReference type="Proteomes" id="UP000325081">
    <property type="component" value="Unassembled WGS sequence"/>
</dbReference>
<dbReference type="EMBL" id="BKCP01010848">
    <property type="protein sequence ID" value="GER54074.1"/>
    <property type="molecule type" value="Genomic_DNA"/>
</dbReference>
<evidence type="ECO:0000313" key="1">
    <source>
        <dbReference type="EMBL" id="GER54074.1"/>
    </source>
</evidence>
<evidence type="ECO:0000313" key="2">
    <source>
        <dbReference type="Proteomes" id="UP000325081"/>
    </source>
</evidence>
<reference evidence="2" key="1">
    <citation type="journal article" date="2019" name="Curr. Biol.">
        <title>Genome Sequence of Striga asiatica Provides Insight into the Evolution of Plant Parasitism.</title>
        <authorList>
            <person name="Yoshida S."/>
            <person name="Kim S."/>
            <person name="Wafula E.K."/>
            <person name="Tanskanen J."/>
            <person name="Kim Y.M."/>
            <person name="Honaas L."/>
            <person name="Yang Z."/>
            <person name="Spallek T."/>
            <person name="Conn C.E."/>
            <person name="Ichihashi Y."/>
            <person name="Cheong K."/>
            <person name="Cui S."/>
            <person name="Der J.P."/>
            <person name="Gundlach H."/>
            <person name="Jiao Y."/>
            <person name="Hori C."/>
            <person name="Ishida J.K."/>
            <person name="Kasahara H."/>
            <person name="Kiba T."/>
            <person name="Kim M.S."/>
            <person name="Koo N."/>
            <person name="Laohavisit A."/>
            <person name="Lee Y.H."/>
            <person name="Lumba S."/>
            <person name="McCourt P."/>
            <person name="Mortimer J.C."/>
            <person name="Mutuku J.M."/>
            <person name="Nomura T."/>
            <person name="Sasaki-Sekimoto Y."/>
            <person name="Seto Y."/>
            <person name="Wang Y."/>
            <person name="Wakatake T."/>
            <person name="Sakakibara H."/>
            <person name="Demura T."/>
            <person name="Yamaguchi S."/>
            <person name="Yoneyama K."/>
            <person name="Manabe R.I."/>
            <person name="Nelson D.C."/>
            <person name="Schulman A.H."/>
            <person name="Timko M.P."/>
            <person name="dePamphilis C.W."/>
            <person name="Choi D."/>
            <person name="Shirasu K."/>
        </authorList>
    </citation>
    <scope>NUCLEOTIDE SEQUENCE [LARGE SCALE GENOMIC DNA]</scope>
    <source>
        <strain evidence="2">cv. UVA1</strain>
    </source>
</reference>
<proteinExistence type="predicted"/>